<dbReference type="Proteomes" id="UP000509568">
    <property type="component" value="Chromosome"/>
</dbReference>
<comment type="similarity">
    <text evidence="1">Belongs to the LysR transcriptional regulatory family.</text>
</comment>
<dbReference type="FunFam" id="1.10.10.10:FF:000001">
    <property type="entry name" value="LysR family transcriptional regulator"/>
    <property type="match status" value="1"/>
</dbReference>
<dbReference type="PANTHER" id="PTHR30537">
    <property type="entry name" value="HTH-TYPE TRANSCRIPTIONAL REGULATOR"/>
    <property type="match status" value="1"/>
</dbReference>
<dbReference type="EMBL" id="CP056030">
    <property type="protein sequence ID" value="QKZ02922.1"/>
    <property type="molecule type" value="Genomic_DNA"/>
</dbReference>
<evidence type="ECO:0000256" key="3">
    <source>
        <dbReference type="ARBA" id="ARBA00023125"/>
    </source>
</evidence>
<dbReference type="RefSeq" id="WP_176569797.1">
    <property type="nucleotide sequence ID" value="NZ_CP056030.1"/>
</dbReference>
<dbReference type="InterPro" id="IPR036388">
    <property type="entry name" value="WH-like_DNA-bd_sf"/>
</dbReference>
<sequence length="304" mass="33724">MTPTDLFEALPDMAVFARVVDAGNFSEAARQLGSMPSTVSRQIKRLEQALGTQLVERSTRRIRVTESGAEVYRHCRDMLDAAACAVDAAGRLAARPHGRVIVSAPTAFARTVLHPLIPDFLRRYAEVDVQLVFNDHDVDPLVEDIDLVIRLTERPPLGLAGRTLGAVRWVLCASQGYLDSRGVPLAPAELLDHDCLYLGETTDDNRWRLRREGQTEVVPVKGRYIANHAGARLDAARQGFGIANLPEFVAREALQNGEVVQVLADWELDGGAYIGSVWLLYPPKRFLPPKIRVLIDYLIERLAQ</sequence>
<keyword evidence="4" id="KW-0804">Transcription</keyword>
<keyword evidence="7" id="KW-1185">Reference proteome</keyword>
<dbReference type="PROSITE" id="PS50931">
    <property type="entry name" value="HTH_LYSR"/>
    <property type="match status" value="1"/>
</dbReference>
<dbReference type="InterPro" id="IPR036390">
    <property type="entry name" value="WH_DNA-bd_sf"/>
</dbReference>
<dbReference type="GO" id="GO:0003700">
    <property type="term" value="F:DNA-binding transcription factor activity"/>
    <property type="evidence" value="ECO:0007669"/>
    <property type="project" value="InterPro"/>
</dbReference>
<dbReference type="AlphaFoldDB" id="A0A7D5H180"/>
<dbReference type="GO" id="GO:0043565">
    <property type="term" value="F:sequence-specific DNA binding"/>
    <property type="evidence" value="ECO:0007669"/>
    <property type="project" value="TreeGrafter"/>
</dbReference>
<keyword evidence="3" id="KW-0238">DNA-binding</keyword>
<dbReference type="SUPFAM" id="SSF46785">
    <property type="entry name" value="Winged helix' DNA-binding domain"/>
    <property type="match status" value="1"/>
</dbReference>
<evidence type="ECO:0000256" key="4">
    <source>
        <dbReference type="ARBA" id="ARBA00023163"/>
    </source>
</evidence>
<keyword evidence="2" id="KW-0805">Transcription regulation</keyword>
<name>A0A7D5H180_9PSED</name>
<proteinExistence type="inferred from homology"/>
<dbReference type="PANTHER" id="PTHR30537:SF5">
    <property type="entry name" value="HTH-TYPE TRANSCRIPTIONAL ACTIVATOR TTDR-RELATED"/>
    <property type="match status" value="1"/>
</dbReference>
<evidence type="ECO:0000256" key="1">
    <source>
        <dbReference type="ARBA" id="ARBA00009437"/>
    </source>
</evidence>
<reference evidence="6 7" key="1">
    <citation type="submission" date="2020-06" db="EMBL/GenBank/DDBJ databases">
        <title>Pseudomonas eucalypticola sp. nov., an endophyte of Eucalyptus dunnii leaves with biocontrol ability of eucalyptus leaf blight.</title>
        <authorList>
            <person name="Liu Y."/>
            <person name="Song Z."/>
            <person name="Zeng H."/>
            <person name="Lu M."/>
            <person name="Wang X."/>
            <person name="Lian X."/>
            <person name="Zhang Q."/>
        </authorList>
    </citation>
    <scope>NUCLEOTIDE SEQUENCE [LARGE SCALE GENOMIC DNA]</scope>
    <source>
        <strain evidence="6 7">NP-1</strain>
    </source>
</reference>
<dbReference type="InterPro" id="IPR058163">
    <property type="entry name" value="LysR-type_TF_proteobact-type"/>
</dbReference>
<dbReference type="InterPro" id="IPR000847">
    <property type="entry name" value="LysR_HTH_N"/>
</dbReference>
<evidence type="ECO:0000313" key="6">
    <source>
        <dbReference type="EMBL" id="QKZ02922.1"/>
    </source>
</evidence>
<gene>
    <name evidence="6" type="ORF">HWQ56_03540</name>
</gene>
<dbReference type="GO" id="GO:0006351">
    <property type="term" value="P:DNA-templated transcription"/>
    <property type="evidence" value="ECO:0007669"/>
    <property type="project" value="TreeGrafter"/>
</dbReference>
<dbReference type="CDD" id="cd08422">
    <property type="entry name" value="PBP2_CrgA_like"/>
    <property type="match status" value="1"/>
</dbReference>
<dbReference type="Gene3D" id="3.40.190.290">
    <property type="match status" value="1"/>
</dbReference>
<dbReference type="Pfam" id="PF03466">
    <property type="entry name" value="LysR_substrate"/>
    <property type="match status" value="1"/>
</dbReference>
<dbReference type="SUPFAM" id="SSF53850">
    <property type="entry name" value="Periplasmic binding protein-like II"/>
    <property type="match status" value="1"/>
</dbReference>
<accession>A0A7D5H180</accession>
<organism evidence="6 7">
    <name type="scientific">Pseudomonas eucalypticola</name>
    <dbReference type="NCBI Taxonomy" id="2599595"/>
    <lineage>
        <taxon>Bacteria</taxon>
        <taxon>Pseudomonadati</taxon>
        <taxon>Pseudomonadota</taxon>
        <taxon>Gammaproteobacteria</taxon>
        <taxon>Pseudomonadales</taxon>
        <taxon>Pseudomonadaceae</taxon>
        <taxon>Pseudomonas</taxon>
    </lineage>
</organism>
<feature type="domain" description="HTH lysR-type" evidence="5">
    <location>
        <begin position="10"/>
        <end position="65"/>
    </location>
</feature>
<dbReference type="Pfam" id="PF00126">
    <property type="entry name" value="HTH_1"/>
    <property type="match status" value="1"/>
</dbReference>
<dbReference type="Gene3D" id="1.10.10.10">
    <property type="entry name" value="Winged helix-like DNA-binding domain superfamily/Winged helix DNA-binding domain"/>
    <property type="match status" value="1"/>
</dbReference>
<evidence type="ECO:0000313" key="7">
    <source>
        <dbReference type="Proteomes" id="UP000509568"/>
    </source>
</evidence>
<evidence type="ECO:0000259" key="5">
    <source>
        <dbReference type="PROSITE" id="PS50931"/>
    </source>
</evidence>
<dbReference type="InterPro" id="IPR005119">
    <property type="entry name" value="LysR_subst-bd"/>
</dbReference>
<protein>
    <submittedName>
        <fullName evidence="6">LysR family transcriptional regulator</fullName>
    </submittedName>
</protein>
<evidence type="ECO:0000256" key="2">
    <source>
        <dbReference type="ARBA" id="ARBA00023015"/>
    </source>
</evidence>
<dbReference type="KEGG" id="pez:HWQ56_03540"/>